<dbReference type="Gene3D" id="1.20.1270.180">
    <property type="match status" value="1"/>
</dbReference>
<evidence type="ECO:0000313" key="3">
    <source>
        <dbReference type="EMBL" id="PCC98026.1"/>
    </source>
</evidence>
<dbReference type="Pfam" id="PF07007">
    <property type="entry name" value="LprI"/>
    <property type="match status" value="1"/>
</dbReference>
<sequence length="154" mass="17274">MDYGGRIVNQLRHLPAWLTLACLPLAACAAPEPAKVDCAEAISTLEINQCAQAEVQQAEQQLEDYLSAARQRYAQDSEALTALQTAQQSWSQFRQEHCAAVYSLWREGSIRGLMHNQCMLQQTRQRTHDVWQVYLTSMDNSTPVLPEPAVEAAE</sequence>
<dbReference type="Proteomes" id="UP000243750">
    <property type="component" value="Unassembled WGS sequence"/>
</dbReference>
<keyword evidence="1" id="KW-0732">Signal</keyword>
<evidence type="ECO:0000259" key="2">
    <source>
        <dbReference type="Pfam" id="PF07007"/>
    </source>
</evidence>
<keyword evidence="6" id="KW-1185">Reference proteome</keyword>
<reference evidence="4 6" key="2">
    <citation type="submission" date="2018-10" db="EMBL/GenBank/DDBJ databases">
        <title>Complete genome sequence of Pseudomonas pelagia strain Kongs-67.</title>
        <authorList>
            <person name="Sinha R.K."/>
            <person name="Krishnan K."/>
        </authorList>
    </citation>
    <scope>NUCLEOTIDE SEQUENCE [LARGE SCALE GENOMIC DNA]</scope>
    <source>
        <strain evidence="4 6">Kongs-67</strain>
    </source>
</reference>
<dbReference type="Proteomes" id="UP000344571">
    <property type="component" value="Chromosome"/>
</dbReference>
<proteinExistence type="predicted"/>
<evidence type="ECO:0000256" key="1">
    <source>
        <dbReference type="SAM" id="SignalP"/>
    </source>
</evidence>
<evidence type="ECO:0000313" key="5">
    <source>
        <dbReference type="Proteomes" id="UP000243750"/>
    </source>
</evidence>
<dbReference type="EMBL" id="CP033116">
    <property type="protein sequence ID" value="QFY55748.1"/>
    <property type="molecule type" value="Genomic_DNA"/>
</dbReference>
<accession>A0AA91Z4T7</accession>
<evidence type="ECO:0000313" key="4">
    <source>
        <dbReference type="EMBL" id="QFY55748.1"/>
    </source>
</evidence>
<feature type="signal peptide" evidence="1">
    <location>
        <begin position="1"/>
        <end position="29"/>
    </location>
</feature>
<evidence type="ECO:0000313" key="6">
    <source>
        <dbReference type="Proteomes" id="UP000344571"/>
    </source>
</evidence>
<gene>
    <name evidence="3" type="ORF">CO192_17915</name>
    <name evidence="4" type="ORF">EAO82_04825</name>
</gene>
<reference evidence="3 5" key="1">
    <citation type="submission" date="2017-09" db="EMBL/GenBank/DDBJ databases">
        <title>Bacterial and phytoplankton interrelationship in Kongsfjorden, an Arctic fjord.</title>
        <authorList>
            <person name="Sinha R."/>
            <person name="Krishnan K."/>
        </authorList>
    </citation>
    <scope>NUCLEOTIDE SEQUENCE [LARGE SCALE GENOMIC DNA]</scope>
    <source>
        <strain evidence="3 5">58</strain>
    </source>
</reference>
<feature type="chain" id="PRO_5041681336" evidence="1">
    <location>
        <begin position="30"/>
        <end position="154"/>
    </location>
</feature>
<feature type="domain" description="Lysozyme inhibitor LprI-like N-terminal" evidence="2">
    <location>
        <begin position="40"/>
        <end position="129"/>
    </location>
</feature>
<dbReference type="AlphaFoldDB" id="A0AA91Z4T7"/>
<name>A0AA91Z4T7_9GAMM</name>
<organism evidence="3 5">
    <name type="scientific">Halopseudomonas pelagia</name>
    <dbReference type="NCBI Taxonomy" id="553151"/>
    <lineage>
        <taxon>Bacteria</taxon>
        <taxon>Pseudomonadati</taxon>
        <taxon>Pseudomonadota</taxon>
        <taxon>Gammaproteobacteria</taxon>
        <taxon>Pseudomonadales</taxon>
        <taxon>Pseudomonadaceae</taxon>
        <taxon>Halopseudomonas</taxon>
    </lineage>
</organism>
<protein>
    <submittedName>
        <fullName evidence="4">DUF1311 domain-containing protein</fullName>
    </submittedName>
</protein>
<dbReference type="EMBL" id="NWMT01000234">
    <property type="protein sequence ID" value="PCC98026.1"/>
    <property type="molecule type" value="Genomic_DNA"/>
</dbReference>
<dbReference type="InterPro" id="IPR009739">
    <property type="entry name" value="LprI-like_N"/>
</dbReference>